<feature type="domain" description="Peptidase S9 prolyl oligopeptidase catalytic" evidence="2">
    <location>
        <begin position="168"/>
        <end position="301"/>
    </location>
</feature>
<accession>G0UJ80</accession>
<gene>
    <name evidence="3" type="ORF">TCIL3000_1_1980</name>
</gene>
<dbReference type="Pfam" id="PF00326">
    <property type="entry name" value="Peptidase_S9"/>
    <property type="match status" value="1"/>
</dbReference>
<name>G0UJ80_TRYCI</name>
<dbReference type="EMBL" id="HE575314">
    <property type="protein sequence ID" value="CCC89430.1"/>
    <property type="molecule type" value="Genomic_DNA"/>
</dbReference>
<evidence type="ECO:0000256" key="1">
    <source>
        <dbReference type="SAM" id="MobiDB-lite"/>
    </source>
</evidence>
<dbReference type="InterPro" id="IPR001375">
    <property type="entry name" value="Peptidase_S9_cat"/>
</dbReference>
<dbReference type="SUPFAM" id="SSF53474">
    <property type="entry name" value="alpha/beta-Hydrolases"/>
    <property type="match status" value="1"/>
</dbReference>
<evidence type="ECO:0000313" key="3">
    <source>
        <dbReference type="EMBL" id="CCC89430.1"/>
    </source>
</evidence>
<proteinExistence type="predicted"/>
<dbReference type="AlphaFoldDB" id="G0UJ80"/>
<dbReference type="InterPro" id="IPR029058">
    <property type="entry name" value="AB_hydrolase_fold"/>
</dbReference>
<protein>
    <submittedName>
        <fullName evidence="3">Putative serine peptidase</fullName>
    </submittedName>
</protein>
<reference evidence="3" key="1">
    <citation type="journal article" date="2012" name="Proc. Natl. Acad. Sci. U.S.A.">
        <title>Antigenic diversity is generated by distinct evolutionary mechanisms in African trypanosome species.</title>
        <authorList>
            <person name="Jackson A.P."/>
            <person name="Berry A."/>
            <person name="Aslett M."/>
            <person name="Allison H.C."/>
            <person name="Burton P."/>
            <person name="Vavrova-Anderson J."/>
            <person name="Brown R."/>
            <person name="Browne H."/>
            <person name="Corton N."/>
            <person name="Hauser H."/>
            <person name="Gamble J."/>
            <person name="Gilderthorp R."/>
            <person name="Marcello L."/>
            <person name="McQuillan J."/>
            <person name="Otto T.D."/>
            <person name="Quail M.A."/>
            <person name="Sanders M.J."/>
            <person name="van Tonder A."/>
            <person name="Ginger M.L."/>
            <person name="Field M.C."/>
            <person name="Barry J.D."/>
            <person name="Hertz-Fowler C."/>
            <person name="Berriman M."/>
        </authorList>
    </citation>
    <scope>NUCLEOTIDE SEQUENCE</scope>
    <source>
        <strain evidence="3">IL3000</strain>
    </source>
</reference>
<dbReference type="PANTHER" id="PTHR12277">
    <property type="entry name" value="ALPHA/BETA HYDROLASE DOMAIN-CONTAINING PROTEIN"/>
    <property type="match status" value="1"/>
</dbReference>
<evidence type="ECO:0000259" key="2">
    <source>
        <dbReference type="Pfam" id="PF00326"/>
    </source>
</evidence>
<organism evidence="3">
    <name type="scientific">Trypanosoma congolense (strain IL3000)</name>
    <dbReference type="NCBI Taxonomy" id="1068625"/>
    <lineage>
        <taxon>Eukaryota</taxon>
        <taxon>Discoba</taxon>
        <taxon>Euglenozoa</taxon>
        <taxon>Kinetoplastea</taxon>
        <taxon>Metakinetoplastina</taxon>
        <taxon>Trypanosomatida</taxon>
        <taxon>Trypanosomatidae</taxon>
        <taxon>Trypanosoma</taxon>
        <taxon>Nannomonas</taxon>
    </lineage>
</organism>
<sequence>MNFIDAVLPNDIPRTHQNCFSIPYILPQRNEIDPRLCKTSEQDCCKKKLWKASSGDMAAFLGSLVKSFILPRPSPSYSASVHPGKLVHIPRVEWDTRKENGTFTCGILLLDTTAKFIIIYAHTNAVDVAMMFDEMSYLSKRASTSVLLVEYTGYGISHGDTTERSMNEDVLSAYYYALRHLHVPADRIVLMGRSIGTGPSAQVCALLQEEEEIPALLVLQSPFTSLRECVNGITPNVGSIVSYFGYDWFRTIDVIAQVRCPIMVHHGVMDDTVSIEHAHQLKKVVEETSPPGVLELNIEQNYSHNDLPIEHIARLIDKRLCALGQTRCLQLRCRPYMLANPPIYEYLFCVNERPIVEMDALLRYWNETLHIGSFVYKRDKLYILLTASVSLFAMRCAPVWQYYCESRKRYYNQSCGGATEDAGCSKEEIVKRCLACWGSPLGAYLGVGGKLGRHMIFGAYLTATGSVGTHDNVNSVESGPESGGNPFFMNHDEKEAYLTVAELEFTHGLIKSVVAAVSTAPTFSEEGSSVGVFLQKDVVTRIQTQCERVVAFLDKNEWENMLEVLLNFDKKAPSFLSSKALQYYVEITRHTESRSGNSNNSECGGRSPDAPDVTSLGGGLETIADVEEWLRPWVVSPDTRMQLGEEVPWDYYLLKGRLCVALCGTLGSGTNWREARRITDAWRVVKLIHNLFGQYSRRLLRPSFSAS</sequence>
<dbReference type="Gene3D" id="3.40.50.1820">
    <property type="entry name" value="alpha/beta hydrolase"/>
    <property type="match status" value="1"/>
</dbReference>
<feature type="region of interest" description="Disordered" evidence="1">
    <location>
        <begin position="593"/>
        <end position="616"/>
    </location>
</feature>
<dbReference type="VEuPathDB" id="TriTrypDB:TcIL3000_1_1980"/>
<dbReference type="PANTHER" id="PTHR12277:SF81">
    <property type="entry name" value="PROTEIN ABHD13"/>
    <property type="match status" value="1"/>
</dbReference>